<organism evidence="2 3">
    <name type="scientific">Streptomyces lydicamycinicus</name>
    <dbReference type="NCBI Taxonomy" id="1546107"/>
    <lineage>
        <taxon>Bacteria</taxon>
        <taxon>Bacillati</taxon>
        <taxon>Actinomycetota</taxon>
        <taxon>Actinomycetes</taxon>
        <taxon>Kitasatosporales</taxon>
        <taxon>Streptomycetaceae</taxon>
        <taxon>Streptomyces</taxon>
    </lineage>
</organism>
<keyword evidence="1" id="KW-0812">Transmembrane</keyword>
<evidence type="ECO:0000313" key="2">
    <source>
        <dbReference type="EMBL" id="GAO12888.1"/>
    </source>
</evidence>
<dbReference type="RefSeq" id="WP_306304282.1">
    <property type="nucleotide sequence ID" value="NZ_BBNO01000013.1"/>
</dbReference>
<reference evidence="3" key="1">
    <citation type="submission" date="2014-09" db="EMBL/GenBank/DDBJ databases">
        <title>Whole genome shotgun sequence of Streptomyces sp. NBRC 110027.</title>
        <authorList>
            <person name="Komaki H."/>
            <person name="Ichikawa N."/>
            <person name="Katano-Makiyama Y."/>
            <person name="Hosoyama A."/>
            <person name="Hashimoto M."/>
            <person name="Uohara A."/>
            <person name="Kitahashi Y."/>
            <person name="Ohji S."/>
            <person name="Kimura A."/>
            <person name="Yamazoe A."/>
            <person name="Igarashi Y."/>
            <person name="Fujita N."/>
        </authorList>
    </citation>
    <scope>NUCLEOTIDE SEQUENCE [LARGE SCALE GENOMIC DNA]</scope>
    <source>
        <strain evidence="3">NBRC 110027</strain>
    </source>
</reference>
<dbReference type="EMBL" id="BBNO01000013">
    <property type="protein sequence ID" value="GAO12888.1"/>
    <property type="molecule type" value="Genomic_DNA"/>
</dbReference>
<keyword evidence="3" id="KW-1185">Reference proteome</keyword>
<dbReference type="AlphaFoldDB" id="A0A0P4RGI7"/>
<dbReference type="Proteomes" id="UP000048965">
    <property type="component" value="Unassembled WGS sequence"/>
</dbReference>
<evidence type="ECO:0000313" key="3">
    <source>
        <dbReference type="Proteomes" id="UP000048965"/>
    </source>
</evidence>
<proteinExistence type="predicted"/>
<keyword evidence="1" id="KW-0472">Membrane</keyword>
<keyword evidence="1" id="KW-1133">Transmembrane helix</keyword>
<feature type="transmembrane region" description="Helical" evidence="1">
    <location>
        <begin position="23"/>
        <end position="47"/>
    </location>
</feature>
<protein>
    <submittedName>
        <fullName evidence="2">Uncharacterized protein</fullName>
    </submittedName>
</protein>
<evidence type="ECO:0000256" key="1">
    <source>
        <dbReference type="SAM" id="Phobius"/>
    </source>
</evidence>
<gene>
    <name evidence="2" type="ORF">TPA0598_13_00720</name>
</gene>
<comment type="caution">
    <text evidence="2">The sequence shown here is derived from an EMBL/GenBank/DDBJ whole genome shotgun (WGS) entry which is preliminary data.</text>
</comment>
<reference evidence="2 3" key="2">
    <citation type="journal article" date="2015" name="Stand. Genomic Sci.">
        <title>Draft genome sequence of marine-derived Streptomyces sp. TP-A0598, a producer of anti-MRSA antibiotic lydicamycins.</title>
        <authorList>
            <person name="Komaki H."/>
            <person name="Ichikawa N."/>
            <person name="Hosoyama A."/>
            <person name="Fujita N."/>
            <person name="Igarashi Y."/>
        </authorList>
    </citation>
    <scope>NUCLEOTIDE SEQUENCE [LARGE SCALE GENOMIC DNA]</scope>
    <source>
        <strain evidence="2 3">NBRC 110027</strain>
    </source>
</reference>
<name>A0A0P4RGI7_9ACTN</name>
<accession>A0A0P4RGI7</accession>
<sequence length="91" mass="10143">MPANQPRSQGGNHRLDRNRDRRIALVVHTIADTPAVFQGLWILLYLLEANQVSIFVELVNGLADGLTWWSQDIFTMHTEGVGASSITLCQP</sequence>